<dbReference type="Proteomes" id="UP000254405">
    <property type="component" value="Unassembled WGS sequence"/>
</dbReference>
<evidence type="ECO:0000313" key="2">
    <source>
        <dbReference type="Proteomes" id="UP000254405"/>
    </source>
</evidence>
<accession>A0A376TKY2</accession>
<name>A0A376TKY2_ECOLX</name>
<reference evidence="1 2" key="1">
    <citation type="submission" date="2018-06" db="EMBL/GenBank/DDBJ databases">
        <authorList>
            <consortium name="Pathogen Informatics"/>
            <person name="Doyle S."/>
        </authorList>
    </citation>
    <scope>NUCLEOTIDE SEQUENCE [LARGE SCALE GENOMIC DNA]</scope>
    <source>
        <strain evidence="1 2">NCTC8985</strain>
    </source>
</reference>
<dbReference type="AlphaFoldDB" id="A0A376TKY2"/>
<gene>
    <name evidence="1" type="ORF">NCTC8985_03194</name>
</gene>
<sequence>MNFLTEVIQLLLSQTTFQESTSVHARGDVALEVNQVAAILLVACTEEVVKAHIINGCGRLEGRHMAAQFEVFFDARSTVMMAFQRIAERIRRSSSRLPGYSGCSSNGDGVDVVADTCACGYVYTAFAGFSKQLVDQILSTLNTFFHG</sequence>
<proteinExistence type="predicted"/>
<organism evidence="1 2">
    <name type="scientific">Escherichia coli</name>
    <dbReference type="NCBI Taxonomy" id="562"/>
    <lineage>
        <taxon>Bacteria</taxon>
        <taxon>Pseudomonadati</taxon>
        <taxon>Pseudomonadota</taxon>
        <taxon>Gammaproteobacteria</taxon>
        <taxon>Enterobacterales</taxon>
        <taxon>Enterobacteriaceae</taxon>
        <taxon>Escherichia</taxon>
    </lineage>
</organism>
<dbReference type="EMBL" id="UGCO01000001">
    <property type="protein sequence ID" value="STI77884.1"/>
    <property type="molecule type" value="Genomic_DNA"/>
</dbReference>
<evidence type="ECO:0000313" key="1">
    <source>
        <dbReference type="EMBL" id="STI77884.1"/>
    </source>
</evidence>
<protein>
    <submittedName>
        <fullName evidence="1">Uncharacterized protein</fullName>
    </submittedName>
</protein>